<dbReference type="Proteomes" id="UP001465668">
    <property type="component" value="Unassembled WGS sequence"/>
</dbReference>
<keyword evidence="4" id="KW-0812">Transmembrane</keyword>
<evidence type="ECO:0000256" key="2">
    <source>
        <dbReference type="ARBA" id="ARBA00022553"/>
    </source>
</evidence>
<dbReference type="InterPro" id="IPR049326">
    <property type="entry name" value="Rhodopsin_dom_fungi"/>
</dbReference>
<evidence type="ECO:0000256" key="3">
    <source>
        <dbReference type="SAM" id="MobiDB-lite"/>
    </source>
</evidence>
<dbReference type="InterPro" id="IPR013120">
    <property type="entry name" value="FAR_NAD-bd"/>
</dbReference>
<dbReference type="Gene3D" id="1.10.1200.10">
    <property type="entry name" value="ACP-like"/>
    <property type="match status" value="1"/>
</dbReference>
<accession>A0ABR2XK67</accession>
<dbReference type="InterPro" id="IPR006162">
    <property type="entry name" value="Ppantetheine_attach_site"/>
</dbReference>
<dbReference type="SMART" id="SM00823">
    <property type="entry name" value="PKS_PP"/>
    <property type="match status" value="1"/>
</dbReference>
<dbReference type="Pfam" id="PF20684">
    <property type="entry name" value="Fung_rhodopsin"/>
    <property type="match status" value="1"/>
</dbReference>
<dbReference type="Pfam" id="PF00501">
    <property type="entry name" value="AMP-binding"/>
    <property type="match status" value="1"/>
</dbReference>
<reference evidence="6 7" key="1">
    <citation type="submission" date="2024-02" db="EMBL/GenBank/DDBJ databases">
        <title>First draft genome assembly of two strains of Seiridium cardinale.</title>
        <authorList>
            <person name="Emiliani G."/>
            <person name="Scali E."/>
        </authorList>
    </citation>
    <scope>NUCLEOTIDE SEQUENCE [LARGE SCALE GENOMIC DNA]</scope>
    <source>
        <strain evidence="6 7">BM-138-000479</strain>
    </source>
</reference>
<organism evidence="6 7">
    <name type="scientific">Seiridium cardinale</name>
    <dbReference type="NCBI Taxonomy" id="138064"/>
    <lineage>
        <taxon>Eukaryota</taxon>
        <taxon>Fungi</taxon>
        <taxon>Dikarya</taxon>
        <taxon>Ascomycota</taxon>
        <taxon>Pezizomycotina</taxon>
        <taxon>Sordariomycetes</taxon>
        <taxon>Xylariomycetidae</taxon>
        <taxon>Amphisphaeriales</taxon>
        <taxon>Sporocadaceae</taxon>
        <taxon>Seiridium</taxon>
    </lineage>
</organism>
<dbReference type="Pfam" id="PF00550">
    <property type="entry name" value="PP-binding"/>
    <property type="match status" value="1"/>
</dbReference>
<dbReference type="PROSITE" id="PS00012">
    <property type="entry name" value="PHOSPHOPANTETHEINE"/>
    <property type="match status" value="1"/>
</dbReference>
<keyword evidence="1" id="KW-0596">Phosphopantetheine</keyword>
<keyword evidence="4" id="KW-1133">Transmembrane helix</keyword>
<keyword evidence="7" id="KW-1185">Reference proteome</keyword>
<name>A0ABR2XK67_9PEZI</name>
<dbReference type="InterPro" id="IPR000873">
    <property type="entry name" value="AMP-dep_synth/lig_dom"/>
</dbReference>
<dbReference type="InterPro" id="IPR020845">
    <property type="entry name" value="AMP-binding_CS"/>
</dbReference>
<evidence type="ECO:0000256" key="1">
    <source>
        <dbReference type="ARBA" id="ARBA00022450"/>
    </source>
</evidence>
<dbReference type="InterPro" id="IPR009081">
    <property type="entry name" value="PP-bd_ACP"/>
</dbReference>
<protein>
    <submittedName>
        <fullName evidence="6">NRPS-like enzyme</fullName>
    </submittedName>
</protein>
<proteinExistence type="predicted"/>
<feature type="region of interest" description="Disordered" evidence="3">
    <location>
        <begin position="169"/>
        <end position="199"/>
    </location>
</feature>
<dbReference type="InterPro" id="IPR042099">
    <property type="entry name" value="ANL_N_sf"/>
</dbReference>
<dbReference type="SUPFAM" id="SSF47336">
    <property type="entry name" value="ACP-like"/>
    <property type="match status" value="1"/>
</dbReference>
<dbReference type="InterPro" id="IPR036736">
    <property type="entry name" value="ACP-like_sf"/>
</dbReference>
<dbReference type="SUPFAM" id="SSF56801">
    <property type="entry name" value="Acetyl-CoA synthetase-like"/>
    <property type="match status" value="1"/>
</dbReference>
<dbReference type="PANTHER" id="PTHR43439">
    <property type="entry name" value="PHENYLACETATE-COENZYME A LIGASE"/>
    <property type="match status" value="1"/>
</dbReference>
<dbReference type="Gene3D" id="3.40.50.720">
    <property type="entry name" value="NAD(P)-binding Rossmann-like Domain"/>
    <property type="match status" value="1"/>
</dbReference>
<feature type="transmembrane region" description="Helical" evidence="4">
    <location>
        <begin position="12"/>
        <end position="36"/>
    </location>
</feature>
<comment type="caution">
    <text evidence="6">The sequence shown here is derived from an EMBL/GenBank/DDBJ whole genome shotgun (WGS) entry which is preliminary data.</text>
</comment>
<dbReference type="Pfam" id="PF07993">
    <property type="entry name" value="NAD_binding_4"/>
    <property type="match status" value="1"/>
</dbReference>
<feature type="compositionally biased region" description="Polar residues" evidence="3">
    <location>
        <begin position="180"/>
        <end position="193"/>
    </location>
</feature>
<dbReference type="Pfam" id="PF23562">
    <property type="entry name" value="AMP-binding_C_3"/>
    <property type="match status" value="1"/>
</dbReference>
<dbReference type="Gene3D" id="3.40.50.12780">
    <property type="entry name" value="N-terminal domain of ligase-like"/>
    <property type="match status" value="1"/>
</dbReference>
<evidence type="ECO:0000313" key="7">
    <source>
        <dbReference type="Proteomes" id="UP001465668"/>
    </source>
</evidence>
<dbReference type="InterPro" id="IPR020806">
    <property type="entry name" value="PKS_PP-bd"/>
</dbReference>
<sequence>MALDNFTPDQKRIYVITATIIGLILSTASTAARFFAKYHRRNRIQSEDWFITAGLLLSYGIAAAEFYGLSTGLGQHEEDISKAEKRSFMFIDRRKKWALAGIFTIGAFVVATSFLRWIALLGTSSDVTFFQAEAGIWTYMEAAMGITCANLPLLAPLAQCCTRNRATIKSTERTSKSRSAHNGSYFKNSQSQGFRRMGNDRSESEVELHAYDGGGITVDKKIELTSTRDRQKRDSLQEHYVQGDILSVAKEWTAWMLREFVSHATGAAIRSQNRRWGHILERMGLLGVNCDPTARTFDQLLRLGATDADQTPLLAFPKSKHGVVDYEPISGALLNQFVDGAARCLMARGFRPINSQAKETIIGICAPTDLDYLVVIFGCMRLGYVPFLLSPRLAPSAVKVLLESQGSDALLFAPGDRLFRVGDKDLESFNLQPIPTRDAYDNFEEKEILVDQYSNPDVLNKTSRRCMILHSSGSTGLPKTIDIDDQKLMAVAAYAQDATAFITAPFSHSFGLLSYMQAFHKRRTIYAMSGHVPQTHDTLTAAIKAAKPDIVWTVPYALKLLTEGSDGVDALKTCRFVSSAGSKLPDEIGDMLTEAGVHIGMQFGSTETGLILSSAYRPQGDRAWNYLRPPPHVAPFVQFRSVVEAGGLHECIVLDGHKGKTASNSDDPPQSWHTNDLFIPHHTIPNAWKFIGRMDDRITLLNGEKVLPLSIEGCIRQHHLVREVVVFGIGREVPGLLLFRAPGTSHLTDDNFLDQVWPVIEDANRHSEGFAQISRECIAIIAEDVDCPTTDKSSIKRRQIYRDFEEIINKVYHSLESPVVGSLCLSVPELESWIAQAMGELGHEIQDLDADFFSAGVDSLKAIQLRAKILKNINLGGNVSQLTTTIVYDCGSPARLASRLYAIRNGVGGEEGKGEISLMKALVEENSAFRAFEDNSEATSCSPSLNKVVLLTGTTGFLGAHLLAALVASENVAKVYTIVRPQGQEYQSVLARVHDSLEKRGLALPLDKVTVISADMSKPNFGLERSDFDSIKSNITHIIHCAWPVNFALPISAFSQHLRTLHDLLQFSIESRQRPHLLFCSSIGVAQSTKHTAPVASEPMAELGDAAPTGYARSKLVGERIVQAAVEAGARAFILRIGQITPGISSGLTKLWNPDEAVPLMIRSSGSQSAGCLPVLGPARDRCSWTPVDVLAEVILDLAQIRMPPGEGHKEKLVYNITNPWTFSWNDDLLPALWGAGIEFSAVDWEIWLRELAQSSDDPTLNPSKKLLGFWLKQRADAEATTFDVGPTLLASPSLRRAPRLSDGQYIEQIVKAWKGAGAF</sequence>
<evidence type="ECO:0000259" key="5">
    <source>
        <dbReference type="PROSITE" id="PS50075"/>
    </source>
</evidence>
<keyword evidence="4" id="KW-0472">Membrane</keyword>
<evidence type="ECO:0000256" key="4">
    <source>
        <dbReference type="SAM" id="Phobius"/>
    </source>
</evidence>
<evidence type="ECO:0000313" key="6">
    <source>
        <dbReference type="EMBL" id="KAK9774122.1"/>
    </source>
</evidence>
<feature type="domain" description="Carrier" evidence="5">
    <location>
        <begin position="824"/>
        <end position="904"/>
    </location>
</feature>
<dbReference type="PANTHER" id="PTHR43439:SF2">
    <property type="entry name" value="ENZYME, PUTATIVE (JCVI)-RELATED"/>
    <property type="match status" value="1"/>
</dbReference>
<feature type="transmembrane region" description="Helical" evidence="4">
    <location>
        <begin position="97"/>
        <end position="119"/>
    </location>
</feature>
<gene>
    <name evidence="6" type="ORF">SCAR479_09236</name>
</gene>
<dbReference type="PROSITE" id="PS50075">
    <property type="entry name" value="CARRIER"/>
    <property type="match status" value="1"/>
</dbReference>
<keyword evidence="2" id="KW-0597">Phosphoprotein</keyword>
<dbReference type="InterPro" id="IPR051414">
    <property type="entry name" value="Adenylate-forming_Reductase"/>
</dbReference>
<dbReference type="InterPro" id="IPR036291">
    <property type="entry name" value="NAD(P)-bd_dom_sf"/>
</dbReference>
<dbReference type="EMBL" id="JARVKM010000044">
    <property type="protein sequence ID" value="KAK9774122.1"/>
    <property type="molecule type" value="Genomic_DNA"/>
</dbReference>
<dbReference type="PROSITE" id="PS00455">
    <property type="entry name" value="AMP_BINDING"/>
    <property type="match status" value="1"/>
</dbReference>
<dbReference type="SUPFAM" id="SSF51735">
    <property type="entry name" value="NAD(P)-binding Rossmann-fold domains"/>
    <property type="match status" value="1"/>
</dbReference>